<dbReference type="Proteomes" id="UP001055303">
    <property type="component" value="Unassembled WGS sequence"/>
</dbReference>
<dbReference type="Proteomes" id="UP000401717">
    <property type="component" value="Unassembled WGS sequence"/>
</dbReference>
<name>A0A564FUS2_9HYPH</name>
<reference evidence="1" key="2">
    <citation type="journal article" date="2021" name="Front. Microbiol.">
        <title>Comprehensive Comparative Genomics and Phenotyping of Methylobacterium Species.</title>
        <authorList>
            <person name="Alessa O."/>
            <person name="Ogura Y."/>
            <person name="Fujitani Y."/>
            <person name="Takami H."/>
            <person name="Hayashi T."/>
            <person name="Sahin N."/>
            <person name="Tani A."/>
        </authorList>
    </citation>
    <scope>NUCLEOTIDE SEQUENCE</scope>
    <source>
        <strain evidence="1">DSM 22415</strain>
    </source>
</reference>
<accession>A0A564FUS2</accession>
<sequence length="51" mass="5764">MLEVLGLWQFCGTCVSSRTNYGMGWCRTKENAKAMAFDNDPNCRLVLAECE</sequence>
<dbReference type="EMBL" id="CABFVH010000007">
    <property type="protein sequence ID" value="VUF11895.1"/>
    <property type="molecule type" value="Genomic_DNA"/>
</dbReference>
<evidence type="ECO:0000313" key="3">
    <source>
        <dbReference type="Proteomes" id="UP000401717"/>
    </source>
</evidence>
<organism evidence="2 3">
    <name type="scientific">Methylobacterium dankookense</name>
    <dbReference type="NCBI Taxonomy" id="560405"/>
    <lineage>
        <taxon>Bacteria</taxon>
        <taxon>Pseudomonadati</taxon>
        <taxon>Pseudomonadota</taxon>
        <taxon>Alphaproteobacteria</taxon>
        <taxon>Hyphomicrobiales</taxon>
        <taxon>Methylobacteriaceae</taxon>
        <taxon>Methylobacterium</taxon>
    </lineage>
</organism>
<proteinExistence type="predicted"/>
<gene>
    <name evidence="1" type="ORF">IFDJLNFL_5232</name>
    <name evidence="2" type="ORF">MTDSW087_01580</name>
</gene>
<evidence type="ECO:0000313" key="1">
    <source>
        <dbReference type="EMBL" id="GJD59304.1"/>
    </source>
</evidence>
<dbReference type="EMBL" id="BPQI01000201">
    <property type="protein sequence ID" value="GJD59304.1"/>
    <property type="molecule type" value="Genomic_DNA"/>
</dbReference>
<reference evidence="1" key="3">
    <citation type="submission" date="2021-08" db="EMBL/GenBank/DDBJ databases">
        <authorList>
            <person name="Tani A."/>
            <person name="Ola A."/>
            <person name="Ogura Y."/>
            <person name="Katsura K."/>
            <person name="Hayashi T."/>
        </authorList>
    </citation>
    <scope>NUCLEOTIDE SEQUENCE</scope>
    <source>
        <strain evidence="1">DSM 22415</strain>
    </source>
</reference>
<dbReference type="RefSeq" id="WP_186383779.1">
    <property type="nucleotide sequence ID" value="NZ_BPQI01000201.1"/>
</dbReference>
<evidence type="ECO:0000313" key="4">
    <source>
        <dbReference type="Proteomes" id="UP001055303"/>
    </source>
</evidence>
<protein>
    <submittedName>
        <fullName evidence="2">Uncharacterized protein</fullName>
    </submittedName>
</protein>
<reference evidence="2 3" key="1">
    <citation type="submission" date="2019-06" db="EMBL/GenBank/DDBJ databases">
        <authorList>
            <person name="Rodrigo-Torres L."/>
            <person name="Arahal R. D."/>
            <person name="Lucena T."/>
        </authorList>
    </citation>
    <scope>NUCLEOTIDE SEQUENCE [LARGE SCALE GENOMIC DNA]</scope>
    <source>
        <strain evidence="2 3">SW08-7</strain>
    </source>
</reference>
<dbReference type="AlphaFoldDB" id="A0A564FUS2"/>
<keyword evidence="4" id="KW-1185">Reference proteome</keyword>
<evidence type="ECO:0000313" key="2">
    <source>
        <dbReference type="EMBL" id="VUF11895.1"/>
    </source>
</evidence>